<dbReference type="Proteomes" id="UP001201873">
    <property type="component" value="Unassembled WGS sequence"/>
</dbReference>
<evidence type="ECO:0000259" key="5">
    <source>
        <dbReference type="Pfam" id="PF01872"/>
    </source>
</evidence>
<evidence type="ECO:0000256" key="3">
    <source>
        <dbReference type="ARBA" id="ARBA00023002"/>
    </source>
</evidence>
<evidence type="ECO:0000313" key="6">
    <source>
        <dbReference type="EMBL" id="MCK9876345.1"/>
    </source>
</evidence>
<comment type="caution">
    <text evidence="6">The sequence shown here is derived from an EMBL/GenBank/DDBJ whole genome shotgun (WGS) entry which is preliminary data.</text>
</comment>
<dbReference type="Gene3D" id="3.40.430.10">
    <property type="entry name" value="Dihydrofolate Reductase, subunit A"/>
    <property type="match status" value="1"/>
</dbReference>
<dbReference type="SUPFAM" id="SSF53597">
    <property type="entry name" value="Dihydrofolate reductase-like"/>
    <property type="match status" value="1"/>
</dbReference>
<protein>
    <submittedName>
        <fullName evidence="6">Dihydrofolate reductase family protein</fullName>
    </submittedName>
</protein>
<reference evidence="6 7" key="1">
    <citation type="submission" date="2022-04" db="EMBL/GenBank/DDBJ databases">
        <title>Genome diversity in the genus Frankia.</title>
        <authorList>
            <person name="Carlos-Shanley C."/>
            <person name="Hahn D."/>
        </authorList>
    </citation>
    <scope>NUCLEOTIDE SEQUENCE [LARGE SCALE GENOMIC DNA]</scope>
    <source>
        <strain evidence="6 7">Ag45/Mut15</strain>
    </source>
</reference>
<dbReference type="EMBL" id="JALKFT010000009">
    <property type="protein sequence ID" value="MCK9876345.1"/>
    <property type="molecule type" value="Genomic_DNA"/>
</dbReference>
<sequence>MDNRSAERPYVICSCAMSVDGRIDDCSDQRLMLSGPADLDRVDEVRAGCDAILVGAGTVRRDDPRLAVRSEVRRATRVAAGLEPTPRKVVLCGSGTLDPAARLFDTDPVDVLVYTCGDRSASDRSASDRSAGDRPGRRGGSRTVMVELPALAGRAGLIDVATVLDDLARRGVRRLLVEGGTSVHTAFLTAGLVDELHLVVAPLFVGEADAPAFVGPGRFPRDARARMRLAEVRQLDDVVLARYLIHPATTR</sequence>
<evidence type="ECO:0000313" key="7">
    <source>
        <dbReference type="Proteomes" id="UP001201873"/>
    </source>
</evidence>
<name>A0ABT0JXR9_9ACTN</name>
<evidence type="ECO:0000256" key="2">
    <source>
        <dbReference type="ARBA" id="ARBA00022857"/>
    </source>
</evidence>
<dbReference type="InterPro" id="IPR002734">
    <property type="entry name" value="RibDG_C"/>
</dbReference>
<feature type="domain" description="Bacterial bifunctional deaminase-reductase C-terminal" evidence="5">
    <location>
        <begin position="9"/>
        <end position="239"/>
    </location>
</feature>
<dbReference type="InterPro" id="IPR024072">
    <property type="entry name" value="DHFR-like_dom_sf"/>
</dbReference>
<evidence type="ECO:0000256" key="1">
    <source>
        <dbReference type="ARBA" id="ARBA00005104"/>
    </source>
</evidence>
<dbReference type="Pfam" id="PF01872">
    <property type="entry name" value="RibD_C"/>
    <property type="match status" value="1"/>
</dbReference>
<dbReference type="InterPro" id="IPR050765">
    <property type="entry name" value="Riboflavin_Biosynth_HTPR"/>
</dbReference>
<keyword evidence="3" id="KW-0560">Oxidoreductase</keyword>
<organism evidence="6 7">
    <name type="scientific">Frankia umida</name>
    <dbReference type="NCBI Taxonomy" id="573489"/>
    <lineage>
        <taxon>Bacteria</taxon>
        <taxon>Bacillati</taxon>
        <taxon>Actinomycetota</taxon>
        <taxon>Actinomycetes</taxon>
        <taxon>Frankiales</taxon>
        <taxon>Frankiaceae</taxon>
        <taxon>Frankia</taxon>
    </lineage>
</organism>
<feature type="region of interest" description="Disordered" evidence="4">
    <location>
        <begin position="120"/>
        <end position="142"/>
    </location>
</feature>
<keyword evidence="7" id="KW-1185">Reference proteome</keyword>
<dbReference type="PANTHER" id="PTHR38011:SF7">
    <property type="entry name" value="2,5-DIAMINO-6-RIBOSYLAMINO-4(3H)-PYRIMIDINONE 5'-PHOSPHATE REDUCTASE"/>
    <property type="match status" value="1"/>
</dbReference>
<comment type="pathway">
    <text evidence="1">Cofactor biosynthesis; riboflavin biosynthesis.</text>
</comment>
<gene>
    <name evidence="6" type="ORF">MXD59_11260</name>
</gene>
<feature type="compositionally biased region" description="Basic and acidic residues" evidence="4">
    <location>
        <begin position="120"/>
        <end position="136"/>
    </location>
</feature>
<accession>A0ABT0JXR9</accession>
<keyword evidence="2" id="KW-0521">NADP</keyword>
<dbReference type="PANTHER" id="PTHR38011">
    <property type="entry name" value="DIHYDROFOLATE REDUCTASE FAMILY PROTEIN (AFU_ORTHOLOGUE AFUA_8G06820)"/>
    <property type="match status" value="1"/>
</dbReference>
<evidence type="ECO:0000256" key="4">
    <source>
        <dbReference type="SAM" id="MobiDB-lite"/>
    </source>
</evidence>
<dbReference type="RefSeq" id="WP_248824634.1">
    <property type="nucleotide sequence ID" value="NZ_JALKFT010000009.1"/>
</dbReference>
<proteinExistence type="predicted"/>